<sequence length="116" mass="11739">MPAGHLRRKRLGAKRTADAPDLIGGDGNADARGADNDAPVAHPGGDSLGGGLAKDGVIAAVGGVAAEIPVGHLVGVQPGLNVLLEGEAPVVGTKCKHVQVSFFNGYSLINRGFRPW</sequence>
<accession>A0A644Z1B2</accession>
<dbReference type="EMBL" id="VSSQ01007029">
    <property type="protein sequence ID" value="MPM34626.1"/>
    <property type="molecule type" value="Genomic_DNA"/>
</dbReference>
<evidence type="ECO:0000313" key="2">
    <source>
        <dbReference type="EMBL" id="MPM34626.1"/>
    </source>
</evidence>
<dbReference type="AlphaFoldDB" id="A0A644Z1B2"/>
<feature type="region of interest" description="Disordered" evidence="1">
    <location>
        <begin position="1"/>
        <end position="47"/>
    </location>
</feature>
<feature type="compositionally biased region" description="Basic residues" evidence="1">
    <location>
        <begin position="1"/>
        <end position="13"/>
    </location>
</feature>
<gene>
    <name evidence="2" type="ORF">SDC9_81212</name>
</gene>
<protein>
    <submittedName>
        <fullName evidence="2">Uncharacterized protein</fullName>
    </submittedName>
</protein>
<comment type="caution">
    <text evidence="2">The sequence shown here is derived from an EMBL/GenBank/DDBJ whole genome shotgun (WGS) entry which is preliminary data.</text>
</comment>
<organism evidence="2">
    <name type="scientific">bioreactor metagenome</name>
    <dbReference type="NCBI Taxonomy" id="1076179"/>
    <lineage>
        <taxon>unclassified sequences</taxon>
        <taxon>metagenomes</taxon>
        <taxon>ecological metagenomes</taxon>
    </lineage>
</organism>
<evidence type="ECO:0000256" key="1">
    <source>
        <dbReference type="SAM" id="MobiDB-lite"/>
    </source>
</evidence>
<name>A0A644Z1B2_9ZZZZ</name>
<proteinExistence type="predicted"/>
<reference evidence="2" key="1">
    <citation type="submission" date="2019-08" db="EMBL/GenBank/DDBJ databases">
        <authorList>
            <person name="Kucharzyk K."/>
            <person name="Murdoch R.W."/>
            <person name="Higgins S."/>
            <person name="Loffler F."/>
        </authorList>
    </citation>
    <scope>NUCLEOTIDE SEQUENCE</scope>
</reference>